<feature type="region of interest" description="Disordered" evidence="2">
    <location>
        <begin position="316"/>
        <end position="680"/>
    </location>
</feature>
<feature type="compositionally biased region" description="Polar residues" evidence="2">
    <location>
        <begin position="42"/>
        <end position="67"/>
    </location>
</feature>
<evidence type="ECO:0000256" key="1">
    <source>
        <dbReference type="PROSITE-ProRule" id="PRU00723"/>
    </source>
</evidence>
<keyword evidence="1" id="KW-0862">Zinc</keyword>
<dbReference type="AlphaFoldDB" id="A0A8S3YVT2"/>
<proteinExistence type="predicted"/>
<gene>
    <name evidence="4" type="ORF">CUNI_LOCUS6835</name>
</gene>
<sequence length="789" mass="85917">MFPSSGYFRGVNCPFYVSGLCERPNCHFRHSRVEEKPKSAENGPNYSTSVKPYQPSSAQLFSSTPLQAATYGQKKDTAGYSASTQDETTASHEAGQNSASQVIQMTVSSSCPIPSFSDSPQTLPEPDELPSPLESLPRISGLAKPKLKGPESSGLPSYIPTPKRVQLIVKGAVPSYNPTPKHVESHHKKNSSHTVEYDPVKNFSFREKSNSDKEDVNHTGDIANETQKKDTESLQGESVQTVPANDSGNIDNPANADESDLTDSDEDVSQKYEDEKNPADKKLPLFANLLTPSSYFTEKLNSSVNRKLSSDFEVSSSVKSGVPVQQNSSIINSKSHKQSSSKTLHKLHHSRHSQLSSKASSSSVEKSKVLKSTSLSSERNNNLASSTHPAKPCRSTSNSEVKHSNTDQLNKSALKVKPDKSLLHSSKDAKIQSGSVSKKENKHKSNTLSSSLSSSQKNKSNSSSSSQKNKSNSSSSSQKNKSNSSSSSQKNKSNSLSSSEKTRSNSSSSSQKKKSSSSSSKNDSRKADSAEEASHKFKSKDLSNGQSVHKKENVVQTSDKSSRSKHSDSQNSPSGQTSEVKETVQRNDASIKKIKSTNSSLKSDSRRRNSLNGHSSTYIKQETIDVHERIRTDGENTIRRDSSAIIKNSRDSSVKVLTNNHNGGENNRTDSERRGSTENCSSVTERRISNITANLFGAESEGSGSDSDVEIIDVTTRDSQPVYDISDSDQEMQEDSSAAPHSDEVDMLSDSDTFDECLRIFEETERRLAAKSAKSQKLGINLDTAKLRE</sequence>
<feature type="compositionally biased region" description="Polar residues" evidence="2">
    <location>
        <begin position="610"/>
        <end position="620"/>
    </location>
</feature>
<feature type="compositionally biased region" description="Polar residues" evidence="2">
    <location>
        <begin position="233"/>
        <end position="252"/>
    </location>
</feature>
<dbReference type="InterPro" id="IPR000571">
    <property type="entry name" value="Znf_CCCH"/>
</dbReference>
<feature type="compositionally biased region" description="Basic and acidic residues" evidence="2">
    <location>
        <begin position="622"/>
        <end position="653"/>
    </location>
</feature>
<feature type="compositionally biased region" description="Polar residues" evidence="2">
    <location>
        <begin position="94"/>
        <end position="107"/>
    </location>
</feature>
<feature type="compositionally biased region" description="Acidic residues" evidence="2">
    <location>
        <begin position="257"/>
        <end position="267"/>
    </location>
</feature>
<name>A0A8S3YVT2_9EUPU</name>
<keyword evidence="1" id="KW-0863">Zinc-finger</keyword>
<feature type="compositionally biased region" description="Low complexity" evidence="2">
    <location>
        <begin position="446"/>
        <end position="521"/>
    </location>
</feature>
<keyword evidence="5" id="KW-1185">Reference proteome</keyword>
<evidence type="ECO:0000259" key="3">
    <source>
        <dbReference type="PROSITE" id="PS50103"/>
    </source>
</evidence>
<keyword evidence="1" id="KW-0479">Metal-binding</keyword>
<feature type="compositionally biased region" description="Low complexity" evidence="2">
    <location>
        <begin position="316"/>
        <end position="333"/>
    </location>
</feature>
<feature type="compositionally biased region" description="Low complexity" evidence="2">
    <location>
        <begin position="108"/>
        <end position="120"/>
    </location>
</feature>
<feature type="non-terminal residue" evidence="4">
    <location>
        <position position="1"/>
    </location>
</feature>
<feature type="compositionally biased region" description="Basic and acidic residues" evidence="2">
    <location>
        <begin position="522"/>
        <end position="541"/>
    </location>
</feature>
<dbReference type="EMBL" id="CAJHNH020001055">
    <property type="protein sequence ID" value="CAG5121277.1"/>
    <property type="molecule type" value="Genomic_DNA"/>
</dbReference>
<feature type="region of interest" description="Disordered" evidence="2">
    <location>
        <begin position="32"/>
        <end position="284"/>
    </location>
</feature>
<reference evidence="4" key="1">
    <citation type="submission" date="2021-04" db="EMBL/GenBank/DDBJ databases">
        <authorList>
            <consortium name="Molecular Ecology Group"/>
        </authorList>
    </citation>
    <scope>NUCLEOTIDE SEQUENCE</scope>
</reference>
<feature type="compositionally biased region" description="Basic and acidic residues" evidence="2">
    <location>
        <begin position="579"/>
        <end position="591"/>
    </location>
</feature>
<feature type="domain" description="C3H1-type" evidence="3">
    <location>
        <begin position="7"/>
        <end position="33"/>
    </location>
</feature>
<protein>
    <recommendedName>
        <fullName evidence="3">C3H1-type domain-containing protein</fullName>
    </recommendedName>
</protein>
<feature type="region of interest" description="Disordered" evidence="2">
    <location>
        <begin position="717"/>
        <end position="750"/>
    </location>
</feature>
<accession>A0A8S3YVT2</accession>
<feature type="compositionally biased region" description="Basic and acidic residues" evidence="2">
    <location>
        <begin position="667"/>
        <end position="676"/>
    </location>
</feature>
<dbReference type="OrthoDB" id="206335at2759"/>
<feature type="compositionally biased region" description="Polar residues" evidence="2">
    <location>
        <begin position="378"/>
        <end position="399"/>
    </location>
</feature>
<feature type="compositionally biased region" description="Low complexity" evidence="2">
    <location>
        <begin position="353"/>
        <end position="377"/>
    </location>
</feature>
<dbReference type="Proteomes" id="UP000678393">
    <property type="component" value="Unassembled WGS sequence"/>
</dbReference>
<evidence type="ECO:0000313" key="4">
    <source>
        <dbReference type="EMBL" id="CAG5121277.1"/>
    </source>
</evidence>
<dbReference type="GO" id="GO:0008270">
    <property type="term" value="F:zinc ion binding"/>
    <property type="evidence" value="ECO:0007669"/>
    <property type="project" value="UniProtKB-KW"/>
</dbReference>
<feature type="zinc finger region" description="C3H1-type" evidence="1">
    <location>
        <begin position="7"/>
        <end position="33"/>
    </location>
</feature>
<evidence type="ECO:0000313" key="5">
    <source>
        <dbReference type="Proteomes" id="UP000678393"/>
    </source>
</evidence>
<organism evidence="4 5">
    <name type="scientific">Candidula unifasciata</name>
    <dbReference type="NCBI Taxonomy" id="100452"/>
    <lineage>
        <taxon>Eukaryota</taxon>
        <taxon>Metazoa</taxon>
        <taxon>Spiralia</taxon>
        <taxon>Lophotrochozoa</taxon>
        <taxon>Mollusca</taxon>
        <taxon>Gastropoda</taxon>
        <taxon>Heterobranchia</taxon>
        <taxon>Euthyneura</taxon>
        <taxon>Panpulmonata</taxon>
        <taxon>Eupulmonata</taxon>
        <taxon>Stylommatophora</taxon>
        <taxon>Helicina</taxon>
        <taxon>Helicoidea</taxon>
        <taxon>Geomitridae</taxon>
        <taxon>Candidula</taxon>
    </lineage>
</organism>
<feature type="compositionally biased region" description="Polar residues" evidence="2">
    <location>
        <begin position="655"/>
        <end position="666"/>
    </location>
</feature>
<comment type="caution">
    <text evidence="4">The sequence shown here is derived from an EMBL/GenBank/DDBJ whole genome shotgun (WGS) entry which is preliminary data.</text>
</comment>
<feature type="compositionally biased region" description="Basic residues" evidence="2">
    <location>
        <begin position="334"/>
        <end position="352"/>
    </location>
</feature>
<evidence type="ECO:0000256" key="2">
    <source>
        <dbReference type="SAM" id="MobiDB-lite"/>
    </source>
</evidence>
<dbReference type="PROSITE" id="PS50103">
    <property type="entry name" value="ZF_C3H1"/>
    <property type="match status" value="1"/>
</dbReference>
<feature type="compositionally biased region" description="Basic and acidic residues" evidence="2">
    <location>
        <begin position="416"/>
        <end position="430"/>
    </location>
</feature>
<feature type="compositionally biased region" description="Basic and acidic residues" evidence="2">
    <location>
        <begin position="268"/>
        <end position="283"/>
    </location>
</feature>
<feature type="compositionally biased region" description="Basic and acidic residues" evidence="2">
    <location>
        <begin position="195"/>
        <end position="218"/>
    </location>
</feature>